<comment type="caution">
    <text evidence="1">The sequence shown here is derived from an EMBL/GenBank/DDBJ whole genome shotgun (WGS) entry which is preliminary data.</text>
</comment>
<organism evidence="1 2">
    <name type="scientific">Streptomyces nanshensis</name>
    <dbReference type="NCBI Taxonomy" id="518642"/>
    <lineage>
        <taxon>Bacteria</taxon>
        <taxon>Bacillati</taxon>
        <taxon>Actinomycetota</taxon>
        <taxon>Actinomycetes</taxon>
        <taxon>Kitasatosporales</taxon>
        <taxon>Streptomycetaceae</taxon>
        <taxon>Streptomyces</taxon>
    </lineage>
</organism>
<accession>A0A1E7LAN0</accession>
<name>A0A1E7LAN0_9ACTN</name>
<keyword evidence="2" id="KW-1185">Reference proteome</keyword>
<gene>
    <name evidence="1" type="ORF">AN218_04165</name>
</gene>
<dbReference type="Proteomes" id="UP000176005">
    <property type="component" value="Unassembled WGS sequence"/>
</dbReference>
<dbReference type="EMBL" id="LJGW01000084">
    <property type="protein sequence ID" value="OEV13302.1"/>
    <property type="molecule type" value="Genomic_DNA"/>
</dbReference>
<feature type="non-terminal residue" evidence="1">
    <location>
        <position position="90"/>
    </location>
</feature>
<sequence length="90" mass="8728">MPVEWASSVVGLLGARAVCLEVEPGLGRAELAARVAGVLPEGAVCGGVLSFLPVVDGAVDAVDAVGSVGVSGSGVPEGLWGFVSLVQALG</sequence>
<proteinExistence type="predicted"/>
<evidence type="ECO:0000313" key="2">
    <source>
        <dbReference type="Proteomes" id="UP000176005"/>
    </source>
</evidence>
<evidence type="ECO:0000313" key="1">
    <source>
        <dbReference type="EMBL" id="OEV13302.1"/>
    </source>
</evidence>
<dbReference type="AlphaFoldDB" id="A0A1E7LAN0"/>
<reference evidence="1 2" key="1">
    <citation type="journal article" date="2016" name="Front. Microbiol.">
        <title>Comparative Genomics Analysis of Streptomyces Species Reveals Their Adaptation to the Marine Environment and Their Diversity at the Genomic Level.</title>
        <authorList>
            <person name="Tian X."/>
            <person name="Zhang Z."/>
            <person name="Yang T."/>
            <person name="Chen M."/>
            <person name="Li J."/>
            <person name="Chen F."/>
            <person name="Yang J."/>
            <person name="Li W."/>
            <person name="Zhang B."/>
            <person name="Zhang Z."/>
            <person name="Wu J."/>
            <person name="Zhang C."/>
            <person name="Long L."/>
            <person name="Xiao J."/>
        </authorList>
    </citation>
    <scope>NUCLEOTIDE SEQUENCE [LARGE SCALE GENOMIC DNA]</scope>
    <source>
        <strain evidence="1 2">SCSIO 10429</strain>
    </source>
</reference>
<protein>
    <submittedName>
        <fullName evidence="1">Uncharacterized protein</fullName>
    </submittedName>
</protein>